<dbReference type="GO" id="GO:0019878">
    <property type="term" value="P:lysine biosynthetic process via aminoadipic acid"/>
    <property type="evidence" value="ECO:0007669"/>
    <property type="project" value="TreeGrafter"/>
</dbReference>
<protein>
    <submittedName>
        <fullName evidence="5">4'-phosphopantetheinyl transferase superfamily protein</fullName>
    </submittedName>
</protein>
<name>A0A1I6FXW5_9FLAO</name>
<dbReference type="AlphaFoldDB" id="A0A1I6FXW5"/>
<dbReference type="PANTHER" id="PTHR12215:SF10">
    <property type="entry name" value="L-AMINOADIPATE-SEMIALDEHYDE DEHYDROGENASE-PHOSPHOPANTETHEINYL TRANSFERASE"/>
    <property type="match status" value="1"/>
</dbReference>
<dbReference type="EMBL" id="FOYQ01000001">
    <property type="protein sequence ID" value="SFR34740.1"/>
    <property type="molecule type" value="Genomic_DNA"/>
</dbReference>
<dbReference type="Gene3D" id="3.90.470.20">
    <property type="entry name" value="4'-phosphopantetheinyl transferase domain"/>
    <property type="match status" value="2"/>
</dbReference>
<accession>A0A1I6FXW5</accession>
<feature type="domain" description="4'-phosphopantetheinyl transferase N-terminal" evidence="4">
    <location>
        <begin position="39"/>
        <end position="121"/>
    </location>
</feature>
<dbReference type="Proteomes" id="UP000199534">
    <property type="component" value="Unassembled WGS sequence"/>
</dbReference>
<dbReference type="STRING" id="400055.SAMN04490243_0879"/>
<evidence type="ECO:0000256" key="2">
    <source>
        <dbReference type="ARBA" id="ARBA00022679"/>
    </source>
</evidence>
<dbReference type="RefSeq" id="WP_092980965.1">
    <property type="nucleotide sequence ID" value="NZ_FOYQ01000001.1"/>
</dbReference>
<evidence type="ECO:0000256" key="1">
    <source>
        <dbReference type="ARBA" id="ARBA00010990"/>
    </source>
</evidence>
<keyword evidence="6" id="KW-1185">Reference proteome</keyword>
<dbReference type="InterPro" id="IPR050559">
    <property type="entry name" value="P-Pant_transferase_sf"/>
</dbReference>
<sequence>MFAVITPEVNSLSLAGLEKLQASGLEGSCLVFNSEIIQQYPHLEALITQEERERGGRFMFDKDRQTYVAAHAVLRQVLKAFGGDELSSQEFSRGDFGKPYLPVGARLNFSLSHSRDRIALAFDRNQELGIDVEWHNPEIDVQEVGSRVYSASEMDYISAGGSDSAARFYQLWTRKEALIKKAGFGLSTPIDLRGINVLEQVPTLEHLPDVAPEWMRETHIATYEVPEFGLFSLATEHPGKDLKCYNLE</sequence>
<dbReference type="SUPFAM" id="SSF56214">
    <property type="entry name" value="4'-phosphopantetheinyl transferase"/>
    <property type="match status" value="2"/>
</dbReference>
<dbReference type="InterPro" id="IPR008278">
    <property type="entry name" value="4-PPantetheinyl_Trfase_dom"/>
</dbReference>
<dbReference type="InterPro" id="IPR055066">
    <property type="entry name" value="AASDHPPT_N"/>
</dbReference>
<keyword evidence="2 5" id="KW-0808">Transferase</keyword>
<dbReference type="GO" id="GO:0008897">
    <property type="term" value="F:holo-[acyl-carrier-protein] synthase activity"/>
    <property type="evidence" value="ECO:0007669"/>
    <property type="project" value="InterPro"/>
</dbReference>
<feature type="domain" description="4'-phosphopantetheinyl transferase" evidence="3">
    <location>
        <begin position="128"/>
        <end position="205"/>
    </location>
</feature>
<dbReference type="GO" id="GO:0005829">
    <property type="term" value="C:cytosol"/>
    <property type="evidence" value="ECO:0007669"/>
    <property type="project" value="TreeGrafter"/>
</dbReference>
<dbReference type="OrthoDB" id="9808281at2"/>
<dbReference type="Pfam" id="PF22624">
    <property type="entry name" value="AASDHPPT_N"/>
    <property type="match status" value="1"/>
</dbReference>
<evidence type="ECO:0000259" key="4">
    <source>
        <dbReference type="Pfam" id="PF22624"/>
    </source>
</evidence>
<dbReference type="Pfam" id="PF01648">
    <property type="entry name" value="ACPS"/>
    <property type="match status" value="1"/>
</dbReference>
<organism evidence="5 6">
    <name type="scientific">Robiginitalea myxolifaciens</name>
    <dbReference type="NCBI Taxonomy" id="400055"/>
    <lineage>
        <taxon>Bacteria</taxon>
        <taxon>Pseudomonadati</taxon>
        <taxon>Bacteroidota</taxon>
        <taxon>Flavobacteriia</taxon>
        <taxon>Flavobacteriales</taxon>
        <taxon>Flavobacteriaceae</taxon>
        <taxon>Robiginitalea</taxon>
    </lineage>
</organism>
<dbReference type="PANTHER" id="PTHR12215">
    <property type="entry name" value="PHOSPHOPANTETHEINE TRANSFERASE"/>
    <property type="match status" value="1"/>
</dbReference>
<dbReference type="InterPro" id="IPR037143">
    <property type="entry name" value="4-PPantetheinyl_Trfase_dom_sf"/>
</dbReference>
<evidence type="ECO:0000259" key="3">
    <source>
        <dbReference type="Pfam" id="PF01648"/>
    </source>
</evidence>
<evidence type="ECO:0000313" key="5">
    <source>
        <dbReference type="EMBL" id="SFR34740.1"/>
    </source>
</evidence>
<comment type="similarity">
    <text evidence="1">Belongs to the P-Pant transferase superfamily. Gsp/Sfp/HetI/AcpT family.</text>
</comment>
<proteinExistence type="inferred from homology"/>
<evidence type="ECO:0000313" key="6">
    <source>
        <dbReference type="Proteomes" id="UP000199534"/>
    </source>
</evidence>
<dbReference type="GO" id="GO:0000287">
    <property type="term" value="F:magnesium ion binding"/>
    <property type="evidence" value="ECO:0007669"/>
    <property type="project" value="InterPro"/>
</dbReference>
<reference evidence="5 6" key="1">
    <citation type="submission" date="2016-10" db="EMBL/GenBank/DDBJ databases">
        <authorList>
            <person name="de Groot N.N."/>
        </authorList>
    </citation>
    <scope>NUCLEOTIDE SEQUENCE [LARGE SCALE GENOMIC DNA]</scope>
    <source>
        <strain evidence="5 6">DSM 21019</strain>
    </source>
</reference>
<gene>
    <name evidence="5" type="ORF">SAMN04490243_0879</name>
</gene>